<dbReference type="EMBL" id="WWCR01000007">
    <property type="protein sequence ID" value="MYM72463.1"/>
    <property type="molecule type" value="Genomic_DNA"/>
</dbReference>
<feature type="domain" description="YdhG-like" evidence="1">
    <location>
        <begin position="11"/>
        <end position="108"/>
    </location>
</feature>
<gene>
    <name evidence="2" type="ORF">GTP56_09670</name>
</gene>
<dbReference type="Pfam" id="PF08818">
    <property type="entry name" value="DUF1801"/>
    <property type="match status" value="1"/>
</dbReference>
<evidence type="ECO:0000313" key="3">
    <source>
        <dbReference type="Proteomes" id="UP000469734"/>
    </source>
</evidence>
<comment type="caution">
    <text evidence="2">The sequence shown here is derived from an EMBL/GenBank/DDBJ whole genome shotgun (WGS) entry which is preliminary data.</text>
</comment>
<proteinExistence type="predicted"/>
<organism evidence="2 3">
    <name type="scientific">Duganella margarita</name>
    <dbReference type="NCBI Taxonomy" id="2692170"/>
    <lineage>
        <taxon>Bacteria</taxon>
        <taxon>Pseudomonadati</taxon>
        <taxon>Pseudomonadota</taxon>
        <taxon>Betaproteobacteria</taxon>
        <taxon>Burkholderiales</taxon>
        <taxon>Oxalobacteraceae</taxon>
        <taxon>Telluria group</taxon>
        <taxon>Duganella</taxon>
    </lineage>
</organism>
<dbReference type="Pfam" id="PF13376">
    <property type="entry name" value="OmdA"/>
    <property type="match status" value="1"/>
</dbReference>
<dbReference type="Gene3D" id="3.90.1150.200">
    <property type="match status" value="1"/>
</dbReference>
<reference evidence="2 3" key="1">
    <citation type="submission" date="2019-12" db="EMBL/GenBank/DDBJ databases">
        <title>Novel species isolated from a subtropical stream in China.</title>
        <authorList>
            <person name="Lu H."/>
        </authorList>
    </citation>
    <scope>NUCLEOTIDE SEQUENCE [LARGE SCALE GENOMIC DNA]</scope>
    <source>
        <strain evidence="2 3">FT134W</strain>
    </source>
</reference>
<dbReference type="SUPFAM" id="SSF159888">
    <property type="entry name" value="YdhG-like"/>
    <property type="match status" value="1"/>
</dbReference>
<dbReference type="Proteomes" id="UP000469734">
    <property type="component" value="Unassembled WGS sequence"/>
</dbReference>
<sequence>MGSRAMNTHKWQAEFEALRAIASACGLEETVKWGQACFTLDGHNVVLIHGFKEYCALLFFKGALMKDPKNILIQQTENVQAARQIRFTTLADITRLEKTLTTYIKDAIALEKSGAKVEMKQTAEFSFPEELEHKMDELPALRTAFEALTPGRQRAYLLHFSSAKQAATRIARIEKSVQRILDGKGMND</sequence>
<evidence type="ECO:0000259" key="1">
    <source>
        <dbReference type="Pfam" id="PF08818"/>
    </source>
</evidence>
<dbReference type="InterPro" id="IPR014922">
    <property type="entry name" value="YdhG-like"/>
</dbReference>
<dbReference type="AlphaFoldDB" id="A0A7X4GZB4"/>
<protein>
    <recommendedName>
        <fullName evidence="1">YdhG-like domain-containing protein</fullName>
    </recommendedName>
</protein>
<evidence type="ECO:0000313" key="2">
    <source>
        <dbReference type="EMBL" id="MYM72463.1"/>
    </source>
</evidence>
<dbReference type="InterPro" id="IPR016786">
    <property type="entry name" value="YdeI_bac"/>
</dbReference>
<name>A0A7X4GZB4_9BURK</name>
<accession>A0A7X4GZB4</accession>
<dbReference type="PIRSF" id="PIRSF021308">
    <property type="entry name" value="UCP021308"/>
    <property type="match status" value="1"/>
</dbReference>